<organism evidence="2">
    <name type="scientific">Spironucleus salmonicida</name>
    <dbReference type="NCBI Taxonomy" id="348837"/>
    <lineage>
        <taxon>Eukaryota</taxon>
        <taxon>Metamonada</taxon>
        <taxon>Diplomonadida</taxon>
        <taxon>Hexamitidae</taxon>
        <taxon>Hexamitinae</taxon>
        <taxon>Spironucleus</taxon>
    </lineage>
</organism>
<proteinExistence type="predicted"/>
<accession>V6LMU1</accession>
<dbReference type="Proteomes" id="UP000018208">
    <property type="component" value="Unassembled WGS sequence"/>
</dbReference>
<reference evidence="3" key="2">
    <citation type="submission" date="2020-12" db="EMBL/GenBank/DDBJ databases">
        <title>New Spironucleus salmonicida genome in near-complete chromosomes.</title>
        <authorList>
            <person name="Xu F."/>
            <person name="Kurt Z."/>
            <person name="Jimenez-Gonzalez A."/>
            <person name="Astvaldsson A."/>
            <person name="Andersson J.O."/>
            <person name="Svard S.G."/>
        </authorList>
    </citation>
    <scope>NUCLEOTIDE SEQUENCE</scope>
    <source>
        <strain evidence="3">ATCC 50377</strain>
    </source>
</reference>
<evidence type="ECO:0000313" key="3">
    <source>
        <dbReference type="EMBL" id="KAH0573363.1"/>
    </source>
</evidence>
<dbReference type="OrthoDB" id="289038at2759"/>
<keyword evidence="1" id="KW-0175">Coiled coil</keyword>
<sequence length="814" mass="95738">MLYILKLMTDEIEKYDLSLSTLQSSQTHLNITQSIKYILQPTFTVFSQKISNFLNSSLKQISNTQQQLFAKRKLFVLFEQDLNCNPTTDHLIPKDVFPIFQTQIAKILKLQQTLFNEELAQQIEFLIPKIESKLSQNLGDLINLADSFGLALVIASQENVDMQKIMTKLQKLSIDEKIKLRKEIIVLREQMHQKRRITMLFKTDFDSQNSSKINPRKTQGDRIEDLEEEIQRLIMVKEQIEKSYMKELKLREENQIRRLQLESEVQEKDAIIDRLRQEGEAYQVNYQRLQDENKGNQKQIMESKFKQQMESKSAKKTVFKDGLDQEIDNKSDGYDENIINMEFQKMVIENQQILEAINNNSGQLQPVNNSSQFSGSFNDSFVEKLKLLPESEQIRILLQKLQIQEKILQKRDIKSTEINNKKYASKQSSQKLIPQQNSALRNKNSFELSIINVNSQKQNQINSSTQSSNKSNQRQLRPQCDAEYNEFKQFLEDEKTLDISKYALLKAQEQLLTRNIQIQVTDGIDNFFIAEIADLIGQQVALNIIQSDKITINNVVDVDGKLYINGKQIPLRKNSLGQYIDQNNNIIQINDWYFKNNMLVDLYGCKITDQSIIENQWNEEIKNYNEFLISKGKKSQQHQGIISAQETFTNIFNEFGIMLDESQFKNIFDHIQQMLQRRQITIDKWKQYENCKTEKMLQGNQRNYQQLLRNKLLFNLALIAETNEFHQYFKEGVKQNLPISQNQLDWIQTKSKLNNSCQNPKQSFRKQQNQPKEILTVKCQYANQIQKQVMFNFKQEQIEPKYVFKQKNLFQTTQ</sequence>
<dbReference type="AlphaFoldDB" id="V6LMU1"/>
<feature type="coiled-coil region" evidence="1">
    <location>
        <begin position="216"/>
        <end position="292"/>
    </location>
</feature>
<reference evidence="2 3" key="1">
    <citation type="journal article" date="2014" name="PLoS Genet.">
        <title>The Genome of Spironucleus salmonicida Highlights a Fish Pathogen Adapted to Fluctuating Environments.</title>
        <authorList>
            <person name="Xu F."/>
            <person name="Jerlstrom-Hultqvist J."/>
            <person name="Einarsson E."/>
            <person name="Astvaldsson A."/>
            <person name="Svard S.G."/>
            <person name="Andersson J.O."/>
        </authorList>
    </citation>
    <scope>NUCLEOTIDE SEQUENCE</scope>
    <source>
        <strain evidence="3">ATCC 50377</strain>
    </source>
</reference>
<evidence type="ECO:0000313" key="4">
    <source>
        <dbReference type="Proteomes" id="UP000018208"/>
    </source>
</evidence>
<name>V6LMU1_9EUKA</name>
<gene>
    <name evidence="2" type="ORF">SS50377_15050</name>
    <name evidence="3" type="ORF">SS50377_25483</name>
</gene>
<protein>
    <submittedName>
        <fullName evidence="2">Uncharacterized protein</fullName>
    </submittedName>
</protein>
<evidence type="ECO:0000256" key="1">
    <source>
        <dbReference type="SAM" id="Coils"/>
    </source>
</evidence>
<evidence type="ECO:0000313" key="2">
    <source>
        <dbReference type="EMBL" id="EST45031.1"/>
    </source>
</evidence>
<dbReference type="EMBL" id="KI546101">
    <property type="protein sequence ID" value="EST45031.1"/>
    <property type="molecule type" value="Genomic_DNA"/>
</dbReference>
<dbReference type="VEuPathDB" id="GiardiaDB:SS50377_25483"/>
<dbReference type="EMBL" id="AUWU02000005">
    <property type="protein sequence ID" value="KAH0573363.1"/>
    <property type="molecule type" value="Genomic_DNA"/>
</dbReference>
<keyword evidence="4" id="KW-1185">Reference proteome</keyword>